<accession>A0A317T8U3</accession>
<gene>
    <name evidence="1" type="ORF">CR164_07435</name>
</gene>
<keyword evidence="2" id="KW-1185">Reference proteome</keyword>
<protein>
    <submittedName>
        <fullName evidence="1">Uncharacterized protein</fullName>
    </submittedName>
</protein>
<reference evidence="2" key="1">
    <citation type="submission" date="2017-10" db="EMBL/GenBank/DDBJ databases">
        <authorList>
            <person name="Gaisin V.A."/>
            <person name="Rysina M.S."/>
            <person name="Grouzdev D.S."/>
        </authorList>
    </citation>
    <scope>NUCLEOTIDE SEQUENCE [LARGE SCALE GENOMIC DNA]</scope>
    <source>
        <strain evidence="2">V1</strain>
    </source>
</reference>
<dbReference type="Proteomes" id="UP000246278">
    <property type="component" value="Unassembled WGS sequence"/>
</dbReference>
<sequence length="61" mass="7250">MKNKGGSGQFFRIRFKKNICDRNTALDLRYVPLFEWLIDYDGKCNVVSIQERVVNSRFLCF</sequence>
<organism evidence="1 2">
    <name type="scientific">Prosthecochloris marina</name>
    <dbReference type="NCBI Taxonomy" id="2017681"/>
    <lineage>
        <taxon>Bacteria</taxon>
        <taxon>Pseudomonadati</taxon>
        <taxon>Chlorobiota</taxon>
        <taxon>Chlorobiia</taxon>
        <taxon>Chlorobiales</taxon>
        <taxon>Chlorobiaceae</taxon>
        <taxon>Prosthecochloris</taxon>
    </lineage>
</organism>
<comment type="caution">
    <text evidence="1">The sequence shown here is derived from an EMBL/GenBank/DDBJ whole genome shotgun (WGS) entry which is preliminary data.</text>
</comment>
<name>A0A317T8U3_9CHLB</name>
<evidence type="ECO:0000313" key="1">
    <source>
        <dbReference type="EMBL" id="PWW82157.1"/>
    </source>
</evidence>
<evidence type="ECO:0000313" key="2">
    <source>
        <dbReference type="Proteomes" id="UP000246278"/>
    </source>
</evidence>
<dbReference type="EMBL" id="PDNZ01000004">
    <property type="protein sequence ID" value="PWW82157.1"/>
    <property type="molecule type" value="Genomic_DNA"/>
</dbReference>
<proteinExistence type="predicted"/>
<dbReference type="AlphaFoldDB" id="A0A317T8U3"/>